<protein>
    <submittedName>
        <fullName evidence="1">Uncharacterized protein</fullName>
    </submittedName>
</protein>
<evidence type="ECO:0000313" key="1">
    <source>
        <dbReference type="EMBL" id="ADU26564.1"/>
    </source>
</evidence>
<organism evidence="1 2">
    <name type="scientific">Ethanoligenens harbinense (strain DSM 18485 / JCM 12961 / CGMCC 1.5033 / YUAN-3)</name>
    <dbReference type="NCBI Taxonomy" id="663278"/>
    <lineage>
        <taxon>Bacteria</taxon>
        <taxon>Bacillati</taxon>
        <taxon>Bacillota</taxon>
        <taxon>Clostridia</taxon>
        <taxon>Eubacteriales</taxon>
        <taxon>Oscillospiraceae</taxon>
        <taxon>Ethanoligenens</taxon>
    </lineage>
</organism>
<keyword evidence="2" id="KW-1185">Reference proteome</keyword>
<dbReference type="HOGENOM" id="CLU_2665615_0_0_9"/>
<proteinExistence type="predicted"/>
<dbReference type="EMBL" id="CP002400">
    <property type="protein sequence ID" value="ADU26564.1"/>
    <property type="molecule type" value="Genomic_DNA"/>
</dbReference>
<dbReference type="Proteomes" id="UP000001551">
    <property type="component" value="Chromosome"/>
</dbReference>
<sequence length="75" mass="7666">MQQSSPVASEASILANAIATILCEHLSVQDQNILGNLLSLVATSMLSIAAINQSILEAQSSLEKTDAAKAGSDPA</sequence>
<evidence type="ECO:0000313" key="2">
    <source>
        <dbReference type="Proteomes" id="UP000001551"/>
    </source>
</evidence>
<dbReference type="RefSeq" id="WP_013484925.1">
    <property type="nucleotide sequence ID" value="NC_014828.1"/>
</dbReference>
<name>E6U464_ETHHY</name>
<accession>E6U464</accession>
<reference evidence="1 2" key="1">
    <citation type="submission" date="2010-12" db="EMBL/GenBank/DDBJ databases">
        <title>Complete sequence of Ethanoligenens harbinense YUAN-3.</title>
        <authorList>
            <person name="Lucas S."/>
            <person name="Copeland A."/>
            <person name="Lapidus A."/>
            <person name="Cheng J.-F."/>
            <person name="Bruce D."/>
            <person name="Goodwin L."/>
            <person name="Pitluck S."/>
            <person name="Chertkov O."/>
            <person name="Misra M."/>
            <person name="Detter J.C."/>
            <person name="Han C."/>
            <person name="Tapia R."/>
            <person name="Land M."/>
            <person name="Hauser L."/>
            <person name="Jeffries C."/>
            <person name="Kyrpides N."/>
            <person name="Ivanova N."/>
            <person name="Mikhailova N."/>
            <person name="Wang A."/>
            <person name="Mouttaki H."/>
            <person name="He Z."/>
            <person name="Zhou J."/>
            <person name="Hemme C.L."/>
            <person name="Woyke T."/>
        </authorList>
    </citation>
    <scope>NUCLEOTIDE SEQUENCE [LARGE SCALE GENOMIC DNA]</scope>
    <source>
        <strain evidence="2">DSM 18485 / JCM 12961 / CGMCC 1.5033 / YUAN-3</strain>
    </source>
</reference>
<gene>
    <name evidence="1" type="ordered locus">Ethha_1011</name>
</gene>
<dbReference type="AlphaFoldDB" id="E6U464"/>
<dbReference type="KEGG" id="eha:Ethha_1011"/>